<protein>
    <submittedName>
        <fullName evidence="1">SapC protein</fullName>
    </submittedName>
</protein>
<dbReference type="AlphaFoldDB" id="A0A4V3CU05"/>
<dbReference type="InParanoid" id="A0A4V3CU05"/>
<evidence type="ECO:0000313" key="1">
    <source>
        <dbReference type="EMBL" id="TDP74758.1"/>
    </source>
</evidence>
<dbReference type="InterPro" id="IPR010836">
    <property type="entry name" value="SapC"/>
</dbReference>
<sequence>MTSMLIYEKPVGLHRERHRDLRVGPSAQRYAFARDTNSVLLAASELPQAGLDYPCVFVSTDEGPAMAALLGLRDRENLFVDAAGDWQSGSYVPAFIRRYPFVLAQTPSAQEYTVCIDECYPGLNRVEGEPLFDADGSDSAWLGQAKQFLIQFRQEMEASRAFTQRLAELDLLVERAIDYPLAGRSASLSGLLVVDEHRLLALPAQELESLFRPGWLGLVYAHLGSLGLLPRLAQRLSLRLGQAAAAPQLH</sequence>
<comment type="caution">
    <text evidence="1">The sequence shown here is derived from an EMBL/GenBank/DDBJ whole genome shotgun (WGS) entry which is preliminary data.</text>
</comment>
<reference evidence="1 2" key="1">
    <citation type="submission" date="2019-03" db="EMBL/GenBank/DDBJ databases">
        <title>Genomic Encyclopedia of Type Strains, Phase IV (KMG-IV): sequencing the most valuable type-strain genomes for metagenomic binning, comparative biology and taxonomic classification.</title>
        <authorList>
            <person name="Goeker M."/>
        </authorList>
    </citation>
    <scope>NUCLEOTIDE SEQUENCE [LARGE SCALE GENOMIC DNA]</scope>
    <source>
        <strain evidence="1 2">DSM 16998</strain>
    </source>
</reference>
<proteinExistence type="predicted"/>
<dbReference type="Proteomes" id="UP000295361">
    <property type="component" value="Unassembled WGS sequence"/>
</dbReference>
<dbReference type="RefSeq" id="WP_166651850.1">
    <property type="nucleotide sequence ID" value="NZ_SNXS01000001.1"/>
</dbReference>
<name>A0A4V3CU05_9BURK</name>
<keyword evidence="2" id="KW-1185">Reference proteome</keyword>
<accession>A0A4V3CU05</accession>
<organism evidence="1 2">
    <name type="scientific">Roseateles toxinivorans</name>
    <dbReference type="NCBI Taxonomy" id="270368"/>
    <lineage>
        <taxon>Bacteria</taxon>
        <taxon>Pseudomonadati</taxon>
        <taxon>Pseudomonadota</taxon>
        <taxon>Betaproteobacteria</taxon>
        <taxon>Burkholderiales</taxon>
        <taxon>Sphaerotilaceae</taxon>
        <taxon>Roseateles</taxon>
    </lineage>
</organism>
<dbReference type="EMBL" id="SNXS01000001">
    <property type="protein sequence ID" value="TDP74758.1"/>
    <property type="molecule type" value="Genomic_DNA"/>
</dbReference>
<gene>
    <name evidence="1" type="ORF">DES47_101824</name>
</gene>
<evidence type="ECO:0000313" key="2">
    <source>
        <dbReference type="Proteomes" id="UP000295361"/>
    </source>
</evidence>
<dbReference type="Pfam" id="PF07277">
    <property type="entry name" value="SapC"/>
    <property type="match status" value="1"/>
</dbReference>